<gene>
    <name evidence="1" type="ORF">PHACT_09365</name>
</gene>
<evidence type="ECO:0000313" key="2">
    <source>
        <dbReference type="Proteomes" id="UP000175669"/>
    </source>
</evidence>
<sequence>MLSGLRSLTPREKNILRLALVLALIIALSNGLPVVRDVYSERAQAIESLRLEIDREQRLLNDTDLWQQRRQEIDQQLQNLEARLFTGNANTTGSLPTVPVLAANIQRLVRQIAQDTGITITSTSLAESMEADGWLLVEQTLAFNLDNQSNTLDFLARLDASEPWLAVNYFSMSRGRNMFSGEITVVGFSRETQPNTAGD</sequence>
<dbReference type="STRING" id="1524254.PHACT_09365"/>
<reference evidence="2" key="1">
    <citation type="submission" date="2016-07" db="EMBL/GenBank/DDBJ databases">
        <authorList>
            <person name="Florea S."/>
            <person name="Webb J.S."/>
            <person name="Jaromczyk J."/>
            <person name="Schardl C.L."/>
        </authorList>
    </citation>
    <scope>NUCLEOTIDE SEQUENCE [LARGE SCALE GENOMIC DNA]</scope>
    <source>
        <strain evidence="2">KCTC 42131</strain>
    </source>
</reference>
<proteinExistence type="predicted"/>
<comment type="caution">
    <text evidence="1">The sequence shown here is derived from an EMBL/GenBank/DDBJ whole genome shotgun (WGS) entry which is preliminary data.</text>
</comment>
<protein>
    <recommendedName>
        <fullName evidence="3">MSHA biogenesis protein MshJ</fullName>
    </recommendedName>
</protein>
<evidence type="ECO:0000313" key="1">
    <source>
        <dbReference type="EMBL" id="OFE13321.1"/>
    </source>
</evidence>
<organism evidence="1 2">
    <name type="scientific">Pseudohongiella acticola</name>
    <dbReference type="NCBI Taxonomy" id="1524254"/>
    <lineage>
        <taxon>Bacteria</taxon>
        <taxon>Pseudomonadati</taxon>
        <taxon>Pseudomonadota</taxon>
        <taxon>Gammaproteobacteria</taxon>
        <taxon>Pseudomonadales</taxon>
        <taxon>Pseudohongiellaceae</taxon>
        <taxon>Pseudohongiella</taxon>
    </lineage>
</organism>
<name>A0A1E8CLG9_9GAMM</name>
<keyword evidence="2" id="KW-1185">Reference proteome</keyword>
<dbReference type="InterPro" id="IPR034756">
    <property type="entry name" value="T2SSM_b"/>
</dbReference>
<evidence type="ECO:0008006" key="3">
    <source>
        <dbReference type="Google" id="ProtNLM"/>
    </source>
</evidence>
<accession>A0A1E8CLG9</accession>
<dbReference type="Proteomes" id="UP000175669">
    <property type="component" value="Unassembled WGS sequence"/>
</dbReference>
<dbReference type="EMBL" id="MASR01000001">
    <property type="protein sequence ID" value="OFE13321.1"/>
    <property type="molecule type" value="Genomic_DNA"/>
</dbReference>
<dbReference type="AlphaFoldDB" id="A0A1E8CLG9"/>
<dbReference type="Pfam" id="PF10741">
    <property type="entry name" value="T2SSM_b"/>
    <property type="match status" value="1"/>
</dbReference>
<dbReference type="RefSeq" id="WP_070117281.1">
    <property type="nucleotide sequence ID" value="NZ_CAXATG010000004.1"/>
</dbReference>